<dbReference type="InterPro" id="IPR021512">
    <property type="entry name" value="DUF3173"/>
</dbReference>
<dbReference type="RefSeq" id="WP_126831707.1">
    <property type="nucleotide sequence ID" value="NZ_CBCRYB010000001.1"/>
</dbReference>
<keyword evidence="2" id="KW-1185">Reference proteome</keyword>
<organism evidence="1 2">
    <name type="scientific">Vagococcus fessus</name>
    <dbReference type="NCBI Taxonomy" id="120370"/>
    <lineage>
        <taxon>Bacteria</taxon>
        <taxon>Bacillati</taxon>
        <taxon>Bacillota</taxon>
        <taxon>Bacilli</taxon>
        <taxon>Lactobacillales</taxon>
        <taxon>Enterococcaceae</taxon>
        <taxon>Vagococcus</taxon>
    </lineage>
</organism>
<dbReference type="Pfam" id="PF11372">
    <property type="entry name" value="DUF3173"/>
    <property type="match status" value="1"/>
</dbReference>
<dbReference type="AlphaFoldDB" id="A0A430A8T5"/>
<dbReference type="OrthoDB" id="1915051at2"/>
<sequence length="69" mass="7631">MLTITKKDLMEMGYGPSQSQDIIRRAKYLMIAKGCVYYSSKRLGRVPLTAVEEILGLSFEESSKGAVNG</sequence>
<accession>A0A430A8T5</accession>
<protein>
    <submittedName>
        <fullName evidence="1">DUF3173 domain-containing protein</fullName>
    </submittedName>
</protein>
<proteinExistence type="predicted"/>
<evidence type="ECO:0000313" key="2">
    <source>
        <dbReference type="Proteomes" id="UP000287101"/>
    </source>
</evidence>
<name>A0A430A8T5_9ENTE</name>
<comment type="caution">
    <text evidence="1">The sequence shown here is derived from an EMBL/GenBank/DDBJ whole genome shotgun (WGS) entry which is preliminary data.</text>
</comment>
<dbReference type="EMBL" id="NGJY01000002">
    <property type="protein sequence ID" value="RSU03497.1"/>
    <property type="molecule type" value="Genomic_DNA"/>
</dbReference>
<dbReference type="Proteomes" id="UP000287101">
    <property type="component" value="Unassembled WGS sequence"/>
</dbReference>
<reference evidence="1 2" key="1">
    <citation type="submission" date="2017-05" db="EMBL/GenBank/DDBJ databases">
        <title>Vagococcus spp. assemblies.</title>
        <authorList>
            <person name="Gulvik C.A."/>
        </authorList>
    </citation>
    <scope>NUCLEOTIDE SEQUENCE [LARGE SCALE GENOMIC DNA]</scope>
    <source>
        <strain evidence="1 2">CCUG 41755</strain>
    </source>
</reference>
<gene>
    <name evidence="1" type="ORF">CBF31_07235</name>
</gene>
<evidence type="ECO:0000313" key="1">
    <source>
        <dbReference type="EMBL" id="RSU03497.1"/>
    </source>
</evidence>